<dbReference type="EMBL" id="CP019646">
    <property type="protein sequence ID" value="AQQ71596.1"/>
    <property type="molecule type" value="Genomic_DNA"/>
</dbReference>
<dbReference type="PANTHER" id="PTHR35813">
    <property type="entry name" value="INNER MEMBRANE PROTEIN YBAN"/>
    <property type="match status" value="1"/>
</dbReference>
<proteinExistence type="predicted"/>
<dbReference type="InterPro" id="IPR007401">
    <property type="entry name" value="DUF454"/>
</dbReference>
<dbReference type="OrthoDB" id="9813800at2"/>
<keyword evidence="1" id="KW-1133">Transmembrane helix</keyword>
<dbReference type="Pfam" id="PF04304">
    <property type="entry name" value="DUF454"/>
    <property type="match status" value="1"/>
</dbReference>
<keyword evidence="1" id="KW-0812">Transmembrane</keyword>
<feature type="transmembrane region" description="Helical" evidence="1">
    <location>
        <begin position="74"/>
        <end position="93"/>
    </location>
</feature>
<sequence>MKQILIISGFISVGLGVLGMFIPLLPTTPFLLLAGVCFARSSQKAHHWLLNNRICGEYIRNYRQNRSIRLSHKISAVSLLWITIGYSVVFAPLHFTVKILLLIIAAAVSKHILGLNTYVPGKT</sequence>
<feature type="transmembrane region" description="Helical" evidence="1">
    <location>
        <begin position="6"/>
        <end position="39"/>
    </location>
</feature>
<evidence type="ECO:0000313" key="3">
    <source>
        <dbReference type="Proteomes" id="UP000188181"/>
    </source>
</evidence>
<dbReference type="PIRSF" id="PIRSF016789">
    <property type="entry name" value="DUF454"/>
    <property type="match status" value="1"/>
</dbReference>
<accession>A0A1Q2MFW7</accession>
<protein>
    <submittedName>
        <fullName evidence="2">Inner membrane protein YbaN</fullName>
    </submittedName>
</protein>
<organism evidence="2 3">
    <name type="scientific">Limihaloglobus sulfuriphilus</name>
    <dbReference type="NCBI Taxonomy" id="1851148"/>
    <lineage>
        <taxon>Bacteria</taxon>
        <taxon>Pseudomonadati</taxon>
        <taxon>Planctomycetota</taxon>
        <taxon>Phycisphaerae</taxon>
        <taxon>Sedimentisphaerales</taxon>
        <taxon>Sedimentisphaeraceae</taxon>
        <taxon>Limihaloglobus</taxon>
    </lineage>
</organism>
<dbReference type="STRING" id="1851148.SMSP2_01972"/>
<name>A0A1Q2MFW7_9BACT</name>
<dbReference type="AlphaFoldDB" id="A0A1Q2MFW7"/>
<keyword evidence="1" id="KW-0472">Membrane</keyword>
<evidence type="ECO:0000256" key="1">
    <source>
        <dbReference type="SAM" id="Phobius"/>
    </source>
</evidence>
<dbReference type="GO" id="GO:0005886">
    <property type="term" value="C:plasma membrane"/>
    <property type="evidence" value="ECO:0007669"/>
    <property type="project" value="TreeGrafter"/>
</dbReference>
<dbReference type="RefSeq" id="WP_146683760.1">
    <property type="nucleotide sequence ID" value="NZ_CP019646.1"/>
</dbReference>
<gene>
    <name evidence="2" type="primary">ybaN</name>
    <name evidence="2" type="ORF">SMSP2_01972</name>
</gene>
<dbReference type="KEGG" id="pbas:SMSP2_01972"/>
<dbReference type="PANTHER" id="PTHR35813:SF1">
    <property type="entry name" value="INNER MEMBRANE PROTEIN YBAN"/>
    <property type="match status" value="1"/>
</dbReference>
<evidence type="ECO:0000313" key="2">
    <source>
        <dbReference type="EMBL" id="AQQ71596.1"/>
    </source>
</evidence>
<reference evidence="3" key="1">
    <citation type="submission" date="2017-02" db="EMBL/GenBank/DDBJ databases">
        <title>Comparative genomics and description of representatives of a novel lineage of planctomycetes thriving in anoxic sediments.</title>
        <authorList>
            <person name="Spring S."/>
            <person name="Bunk B."/>
            <person name="Sproer C."/>
        </authorList>
    </citation>
    <scope>NUCLEOTIDE SEQUENCE [LARGE SCALE GENOMIC DNA]</scope>
    <source>
        <strain evidence="3">SM-Chi-D1</strain>
    </source>
</reference>
<dbReference type="Proteomes" id="UP000188181">
    <property type="component" value="Chromosome"/>
</dbReference>
<keyword evidence="3" id="KW-1185">Reference proteome</keyword>